<evidence type="ECO:0000256" key="5">
    <source>
        <dbReference type="ARBA" id="ARBA00022840"/>
    </source>
</evidence>
<dbReference type="Pfam" id="PF07714">
    <property type="entry name" value="PK_Tyr_Ser-Thr"/>
    <property type="match status" value="1"/>
</dbReference>
<evidence type="ECO:0000259" key="8">
    <source>
        <dbReference type="PROSITE" id="PS50011"/>
    </source>
</evidence>
<evidence type="ECO:0000256" key="4">
    <source>
        <dbReference type="ARBA" id="ARBA00022777"/>
    </source>
</evidence>
<dbReference type="FunFam" id="3.30.200.20:FF:000337">
    <property type="entry name" value="Wall-associated receptor kinase 3"/>
    <property type="match status" value="1"/>
</dbReference>
<evidence type="ECO:0000313" key="9">
    <source>
        <dbReference type="EnsemblPlants" id="AET6Gv20179500.1"/>
    </source>
</evidence>
<dbReference type="PROSITE" id="PS00107">
    <property type="entry name" value="PROTEIN_KINASE_ATP"/>
    <property type="match status" value="1"/>
</dbReference>
<evidence type="ECO:0000256" key="2">
    <source>
        <dbReference type="ARBA" id="ARBA00022679"/>
    </source>
</evidence>
<evidence type="ECO:0000256" key="1">
    <source>
        <dbReference type="ARBA" id="ARBA00022527"/>
    </source>
</evidence>
<keyword evidence="10" id="KW-1185">Reference proteome</keyword>
<protein>
    <recommendedName>
        <fullName evidence="8">Protein kinase domain-containing protein</fullName>
    </recommendedName>
</protein>
<dbReference type="Gene3D" id="1.10.510.10">
    <property type="entry name" value="Transferase(Phosphotransferase) domain 1"/>
    <property type="match status" value="1"/>
</dbReference>
<dbReference type="InterPro" id="IPR008271">
    <property type="entry name" value="Ser/Thr_kinase_AS"/>
</dbReference>
<proteinExistence type="inferred from homology"/>
<dbReference type="Gramene" id="AET6Gv20179500.1">
    <property type="protein sequence ID" value="AET6Gv20179500.1"/>
    <property type="gene ID" value="AET6Gv20179500"/>
</dbReference>
<dbReference type="PANTHER" id="PTHR27005:SF241">
    <property type="entry name" value="OS10G0174548 PROTEIN"/>
    <property type="match status" value="1"/>
</dbReference>
<keyword evidence="1 7" id="KW-0723">Serine/threonine-protein kinase</keyword>
<dbReference type="InterPro" id="IPR001245">
    <property type="entry name" value="Ser-Thr/Tyr_kinase_cat_dom"/>
</dbReference>
<evidence type="ECO:0000256" key="3">
    <source>
        <dbReference type="ARBA" id="ARBA00022741"/>
    </source>
</evidence>
<reference evidence="9" key="3">
    <citation type="journal article" date="2017" name="Nature">
        <title>Genome sequence of the progenitor of the wheat D genome Aegilops tauschii.</title>
        <authorList>
            <person name="Luo M.C."/>
            <person name="Gu Y.Q."/>
            <person name="Puiu D."/>
            <person name="Wang H."/>
            <person name="Twardziok S.O."/>
            <person name="Deal K.R."/>
            <person name="Huo N."/>
            <person name="Zhu T."/>
            <person name="Wang L."/>
            <person name="Wang Y."/>
            <person name="McGuire P.E."/>
            <person name="Liu S."/>
            <person name="Long H."/>
            <person name="Ramasamy R.K."/>
            <person name="Rodriguez J.C."/>
            <person name="Van S.L."/>
            <person name="Yuan L."/>
            <person name="Wang Z."/>
            <person name="Xia Z."/>
            <person name="Xiao L."/>
            <person name="Anderson O.D."/>
            <person name="Ouyang S."/>
            <person name="Liang Y."/>
            <person name="Zimin A.V."/>
            <person name="Pertea G."/>
            <person name="Qi P."/>
            <person name="Bennetzen J.L."/>
            <person name="Dai X."/>
            <person name="Dawson M.W."/>
            <person name="Muller H.G."/>
            <person name="Kugler K."/>
            <person name="Rivarola-Duarte L."/>
            <person name="Spannagl M."/>
            <person name="Mayer K.F.X."/>
            <person name="Lu F.H."/>
            <person name="Bevan M.W."/>
            <person name="Leroy P."/>
            <person name="Li P."/>
            <person name="You F.M."/>
            <person name="Sun Q."/>
            <person name="Liu Z."/>
            <person name="Lyons E."/>
            <person name="Wicker T."/>
            <person name="Salzberg S.L."/>
            <person name="Devos K.M."/>
            <person name="Dvorak J."/>
        </authorList>
    </citation>
    <scope>NUCLEOTIDE SEQUENCE [LARGE SCALE GENOMIC DNA]</scope>
    <source>
        <strain evidence="9">cv. AL8/78</strain>
    </source>
</reference>
<keyword evidence="5 6" id="KW-0067">ATP-binding</keyword>
<dbReference type="InterPro" id="IPR017441">
    <property type="entry name" value="Protein_kinase_ATP_BS"/>
</dbReference>
<accession>A0A453N1U4</accession>
<dbReference type="InterPro" id="IPR000719">
    <property type="entry name" value="Prot_kinase_dom"/>
</dbReference>
<name>A0A453N1U4_AEGTS</name>
<keyword evidence="4" id="KW-0418">Kinase</keyword>
<organism evidence="9 10">
    <name type="scientific">Aegilops tauschii subsp. strangulata</name>
    <name type="common">Goatgrass</name>
    <dbReference type="NCBI Taxonomy" id="200361"/>
    <lineage>
        <taxon>Eukaryota</taxon>
        <taxon>Viridiplantae</taxon>
        <taxon>Streptophyta</taxon>
        <taxon>Embryophyta</taxon>
        <taxon>Tracheophyta</taxon>
        <taxon>Spermatophyta</taxon>
        <taxon>Magnoliopsida</taxon>
        <taxon>Liliopsida</taxon>
        <taxon>Poales</taxon>
        <taxon>Poaceae</taxon>
        <taxon>BOP clade</taxon>
        <taxon>Pooideae</taxon>
        <taxon>Triticodae</taxon>
        <taxon>Triticeae</taxon>
        <taxon>Triticinae</taxon>
        <taxon>Aegilops</taxon>
    </lineage>
</organism>
<comment type="similarity">
    <text evidence="7">Belongs to the protein kinase superfamily.</text>
</comment>
<keyword evidence="3 6" id="KW-0547">Nucleotide-binding</keyword>
<dbReference type="Gene3D" id="3.30.200.20">
    <property type="entry name" value="Phosphorylase Kinase, domain 1"/>
    <property type="match status" value="1"/>
</dbReference>
<reference evidence="10" key="1">
    <citation type="journal article" date="2014" name="Science">
        <title>Ancient hybridizations among the ancestral genomes of bread wheat.</title>
        <authorList>
            <consortium name="International Wheat Genome Sequencing Consortium,"/>
            <person name="Marcussen T."/>
            <person name="Sandve S.R."/>
            <person name="Heier L."/>
            <person name="Spannagl M."/>
            <person name="Pfeifer M."/>
            <person name="Jakobsen K.S."/>
            <person name="Wulff B.B."/>
            <person name="Steuernagel B."/>
            <person name="Mayer K.F."/>
            <person name="Olsen O.A."/>
        </authorList>
    </citation>
    <scope>NUCLEOTIDE SEQUENCE [LARGE SCALE GENOMIC DNA]</scope>
    <source>
        <strain evidence="10">cv. AL8/78</strain>
    </source>
</reference>
<dbReference type="GO" id="GO:0005524">
    <property type="term" value="F:ATP binding"/>
    <property type="evidence" value="ECO:0007669"/>
    <property type="project" value="UniProtKB-UniRule"/>
</dbReference>
<dbReference type="AlphaFoldDB" id="A0A453N1U4"/>
<dbReference type="InterPro" id="IPR011009">
    <property type="entry name" value="Kinase-like_dom_sf"/>
</dbReference>
<reference evidence="9" key="5">
    <citation type="journal article" date="2021" name="G3 (Bethesda)">
        <title>Aegilops tauschii genome assembly Aet v5.0 features greater sequence contiguity and improved annotation.</title>
        <authorList>
            <person name="Wang L."/>
            <person name="Zhu T."/>
            <person name="Rodriguez J.C."/>
            <person name="Deal K.R."/>
            <person name="Dubcovsky J."/>
            <person name="McGuire P.E."/>
            <person name="Lux T."/>
            <person name="Spannagl M."/>
            <person name="Mayer K.F.X."/>
            <person name="Baldrich P."/>
            <person name="Meyers B.C."/>
            <person name="Huo N."/>
            <person name="Gu Y.Q."/>
            <person name="Zhou H."/>
            <person name="Devos K.M."/>
            <person name="Bennetzen J.L."/>
            <person name="Unver T."/>
            <person name="Budak H."/>
            <person name="Gulick P.J."/>
            <person name="Galiba G."/>
            <person name="Kalapos B."/>
            <person name="Nelson D.R."/>
            <person name="Li P."/>
            <person name="You F.M."/>
            <person name="Luo M.C."/>
            <person name="Dvorak J."/>
        </authorList>
    </citation>
    <scope>NUCLEOTIDE SEQUENCE [LARGE SCALE GENOMIC DNA]</scope>
    <source>
        <strain evidence="9">cv. AL8/78</strain>
    </source>
</reference>
<dbReference type="InterPro" id="IPR045274">
    <property type="entry name" value="WAK-like"/>
</dbReference>
<sequence>MVMARQLLTLKRFYEQNGGPVLKGVKNIKIYRRKEMKQITNNYNRVIGEGNFGKVYMGTLENKQQVAIKRSIKVDKNMKAEFTGEVIVQSEMRHKNIARLLGCCLELDVPMLVYEYVSRGSLYDALFGLRRVHIIPVDMRLQIAVGSAEGLTYMHSAGESTIRHGDVKSANILLDENFCPKVSDFGTSRLLAGGKSEKTERVVGDMSYIDPIYMDQGIVTQKSDVYSFGVVLIELITRRPATYSNKRNYVTSFVEAYLDKRVRNLIDNDITSEVDIKLLEMVSGVAMECVKLNPEERLDMKQVEHRLLEIIGQGVQNGQGRNYQADLGPAPDDVALLKSWGE</sequence>
<feature type="binding site" evidence="6">
    <location>
        <position position="69"/>
    </location>
    <ligand>
        <name>ATP</name>
        <dbReference type="ChEBI" id="CHEBI:30616"/>
    </ligand>
</feature>
<dbReference type="SMART" id="SM00220">
    <property type="entry name" value="S_TKc"/>
    <property type="match status" value="1"/>
</dbReference>
<evidence type="ECO:0000256" key="6">
    <source>
        <dbReference type="PROSITE-ProRule" id="PRU10141"/>
    </source>
</evidence>
<dbReference type="Proteomes" id="UP000015105">
    <property type="component" value="Chromosome 6D"/>
</dbReference>
<dbReference type="EnsemblPlants" id="AET6Gv20179500.1">
    <property type="protein sequence ID" value="AET6Gv20179500.1"/>
    <property type="gene ID" value="AET6Gv20179500"/>
</dbReference>
<evidence type="ECO:0000313" key="10">
    <source>
        <dbReference type="Proteomes" id="UP000015105"/>
    </source>
</evidence>
<keyword evidence="2" id="KW-0808">Transferase</keyword>
<dbReference type="GO" id="GO:0007166">
    <property type="term" value="P:cell surface receptor signaling pathway"/>
    <property type="evidence" value="ECO:0007669"/>
    <property type="project" value="InterPro"/>
</dbReference>
<dbReference type="GO" id="GO:0004674">
    <property type="term" value="F:protein serine/threonine kinase activity"/>
    <property type="evidence" value="ECO:0007669"/>
    <property type="project" value="UniProtKB-KW"/>
</dbReference>
<feature type="domain" description="Protein kinase" evidence="8">
    <location>
        <begin position="41"/>
        <end position="308"/>
    </location>
</feature>
<dbReference type="PROSITE" id="PS50011">
    <property type="entry name" value="PROTEIN_KINASE_DOM"/>
    <property type="match status" value="1"/>
</dbReference>
<evidence type="ECO:0000256" key="7">
    <source>
        <dbReference type="RuleBase" id="RU000304"/>
    </source>
</evidence>
<reference evidence="9" key="4">
    <citation type="submission" date="2019-03" db="UniProtKB">
        <authorList>
            <consortium name="EnsemblPlants"/>
        </authorList>
    </citation>
    <scope>IDENTIFICATION</scope>
</reference>
<dbReference type="GO" id="GO:0005886">
    <property type="term" value="C:plasma membrane"/>
    <property type="evidence" value="ECO:0007669"/>
    <property type="project" value="TreeGrafter"/>
</dbReference>
<reference evidence="10" key="2">
    <citation type="journal article" date="2017" name="Nat. Plants">
        <title>The Aegilops tauschii genome reveals multiple impacts of transposons.</title>
        <authorList>
            <person name="Zhao G."/>
            <person name="Zou C."/>
            <person name="Li K."/>
            <person name="Wang K."/>
            <person name="Li T."/>
            <person name="Gao L."/>
            <person name="Zhang X."/>
            <person name="Wang H."/>
            <person name="Yang Z."/>
            <person name="Liu X."/>
            <person name="Jiang W."/>
            <person name="Mao L."/>
            <person name="Kong X."/>
            <person name="Jiao Y."/>
            <person name="Jia J."/>
        </authorList>
    </citation>
    <scope>NUCLEOTIDE SEQUENCE [LARGE SCALE GENOMIC DNA]</scope>
    <source>
        <strain evidence="10">cv. AL8/78</strain>
    </source>
</reference>
<dbReference type="SUPFAM" id="SSF56112">
    <property type="entry name" value="Protein kinase-like (PK-like)"/>
    <property type="match status" value="1"/>
</dbReference>
<dbReference type="PANTHER" id="PTHR27005">
    <property type="entry name" value="WALL-ASSOCIATED RECEPTOR KINASE-LIKE 21"/>
    <property type="match status" value="1"/>
</dbReference>
<dbReference type="PROSITE" id="PS00108">
    <property type="entry name" value="PROTEIN_KINASE_ST"/>
    <property type="match status" value="1"/>
</dbReference>